<proteinExistence type="predicted"/>
<dbReference type="EMBL" id="JAHUTI010069006">
    <property type="protein sequence ID" value="MED6253868.1"/>
    <property type="molecule type" value="Genomic_DNA"/>
</dbReference>
<keyword evidence="2" id="KW-1185">Reference proteome</keyword>
<evidence type="ECO:0000313" key="2">
    <source>
        <dbReference type="Proteomes" id="UP001345963"/>
    </source>
</evidence>
<evidence type="ECO:0000313" key="1">
    <source>
        <dbReference type="EMBL" id="MED6253868.1"/>
    </source>
</evidence>
<organism evidence="1 2">
    <name type="scientific">Ataeniobius toweri</name>
    <dbReference type="NCBI Taxonomy" id="208326"/>
    <lineage>
        <taxon>Eukaryota</taxon>
        <taxon>Metazoa</taxon>
        <taxon>Chordata</taxon>
        <taxon>Craniata</taxon>
        <taxon>Vertebrata</taxon>
        <taxon>Euteleostomi</taxon>
        <taxon>Actinopterygii</taxon>
        <taxon>Neopterygii</taxon>
        <taxon>Teleostei</taxon>
        <taxon>Neoteleostei</taxon>
        <taxon>Acanthomorphata</taxon>
        <taxon>Ovalentaria</taxon>
        <taxon>Atherinomorphae</taxon>
        <taxon>Cyprinodontiformes</taxon>
        <taxon>Goodeidae</taxon>
        <taxon>Ataeniobius</taxon>
    </lineage>
</organism>
<sequence>MTSYNSHSCVFRELWRSRLFSGLPNKYRARGTRSSPSLLLAVRVNSEQERSSTLDMLKMTEKGLADPTIEGAAVIHSSPF</sequence>
<name>A0ABU7BU12_9TELE</name>
<accession>A0ABU7BU12</accession>
<gene>
    <name evidence="1" type="ORF">ATANTOWER_005708</name>
</gene>
<comment type="caution">
    <text evidence="1">The sequence shown here is derived from an EMBL/GenBank/DDBJ whole genome shotgun (WGS) entry which is preliminary data.</text>
</comment>
<dbReference type="Proteomes" id="UP001345963">
    <property type="component" value="Unassembled WGS sequence"/>
</dbReference>
<protein>
    <submittedName>
        <fullName evidence="1">Uncharacterized protein</fullName>
    </submittedName>
</protein>
<reference evidence="1 2" key="1">
    <citation type="submission" date="2021-07" db="EMBL/GenBank/DDBJ databases">
        <authorList>
            <person name="Palmer J.M."/>
        </authorList>
    </citation>
    <scope>NUCLEOTIDE SEQUENCE [LARGE SCALE GENOMIC DNA]</scope>
    <source>
        <strain evidence="1 2">AT_MEX2019</strain>
        <tissue evidence="1">Muscle</tissue>
    </source>
</reference>